<gene>
    <name evidence="1" type="ORF">ACCI49_24960</name>
</gene>
<sequence length="119" mass="13613">MSIGRNSPCHCGSGKKYKKCCLSIDESNKSNILRQKSADQLASLDRALAGVIPNNDDPEENSPEFSELENWVDEYLSTIDENHPFRKYLMDSNITHFTLLKIAKEEGYSDYYKKAEPLY</sequence>
<evidence type="ECO:0000313" key="1">
    <source>
        <dbReference type="EMBL" id="MFA0814121.1"/>
    </source>
</evidence>
<keyword evidence="2" id="KW-1185">Reference proteome</keyword>
<dbReference type="SUPFAM" id="SSF103642">
    <property type="entry name" value="Sec-C motif"/>
    <property type="match status" value="1"/>
</dbReference>
<comment type="caution">
    <text evidence="1">The sequence shown here is derived from an EMBL/GenBank/DDBJ whole genome shotgun (WGS) entry which is preliminary data.</text>
</comment>
<dbReference type="EMBL" id="JBGMEK010000271">
    <property type="protein sequence ID" value="MFA0814121.1"/>
    <property type="molecule type" value="Genomic_DNA"/>
</dbReference>
<dbReference type="Gene3D" id="3.10.450.50">
    <property type="match status" value="1"/>
</dbReference>
<dbReference type="Proteomes" id="UP001569428">
    <property type="component" value="Unassembled WGS sequence"/>
</dbReference>
<accession>A0ABV4P6W9</accession>
<dbReference type="InterPro" id="IPR004027">
    <property type="entry name" value="SEC_C_motif"/>
</dbReference>
<reference evidence="1 2" key="1">
    <citation type="submission" date="2024-08" db="EMBL/GenBank/DDBJ databases">
        <authorList>
            <person name="Ishaq N."/>
        </authorList>
    </citation>
    <scope>NUCLEOTIDE SEQUENCE [LARGE SCALE GENOMIC DNA]</scope>
    <source>
        <strain evidence="1 2">DSM 18651</strain>
    </source>
</reference>
<dbReference type="Pfam" id="PF02810">
    <property type="entry name" value="SEC-C"/>
    <property type="match status" value="1"/>
</dbReference>
<organism evidence="1 2">
    <name type="scientific">Microbulbifer epialgicus</name>
    <dbReference type="NCBI Taxonomy" id="393907"/>
    <lineage>
        <taxon>Bacteria</taxon>
        <taxon>Pseudomonadati</taxon>
        <taxon>Pseudomonadota</taxon>
        <taxon>Gammaproteobacteria</taxon>
        <taxon>Cellvibrionales</taxon>
        <taxon>Microbulbiferaceae</taxon>
        <taxon>Microbulbifer</taxon>
    </lineage>
</organism>
<name>A0ABV4P6W9_9GAMM</name>
<dbReference type="RefSeq" id="WP_371841962.1">
    <property type="nucleotide sequence ID" value="NZ_JBGMEK010000271.1"/>
</dbReference>
<feature type="non-terminal residue" evidence="1">
    <location>
        <position position="119"/>
    </location>
</feature>
<evidence type="ECO:0000313" key="2">
    <source>
        <dbReference type="Proteomes" id="UP001569428"/>
    </source>
</evidence>
<proteinExistence type="predicted"/>
<protein>
    <submittedName>
        <fullName evidence="1">SEC-C metal-binding domain-containing protein</fullName>
    </submittedName>
</protein>